<dbReference type="InterPro" id="IPR017782">
    <property type="entry name" value="Hydroxyacylglutathione_Hdrlase"/>
</dbReference>
<keyword evidence="4 7" id="KW-0479">Metal-binding</keyword>
<accession>A0A1H5H0S7</accession>
<dbReference type="InterPro" id="IPR036866">
    <property type="entry name" value="RibonucZ/Hydroxyglut_hydro"/>
</dbReference>
<dbReference type="SMART" id="SM00849">
    <property type="entry name" value="Lactamase_B"/>
    <property type="match status" value="1"/>
</dbReference>
<evidence type="ECO:0000259" key="8">
    <source>
        <dbReference type="SMART" id="SM00849"/>
    </source>
</evidence>
<comment type="pathway">
    <text evidence="2 7">Secondary metabolite metabolism; methylglyoxal degradation; (R)-lactate from methylglyoxal: step 2/2.</text>
</comment>
<dbReference type="NCBIfam" id="TIGR03413">
    <property type="entry name" value="GSH_gloB"/>
    <property type="match status" value="1"/>
</dbReference>
<dbReference type="AlphaFoldDB" id="A0A1H5H0S7"/>
<feature type="domain" description="Metallo-beta-lactamase" evidence="8">
    <location>
        <begin position="23"/>
        <end position="180"/>
    </location>
</feature>
<comment type="cofactor">
    <cofactor evidence="7">
        <name>Zn(2+)</name>
        <dbReference type="ChEBI" id="CHEBI:29105"/>
    </cofactor>
    <text evidence="7">Binds 2 Zn(2+) ions per subunit.</text>
</comment>
<feature type="binding site" evidence="7">
    <location>
        <position position="142"/>
    </location>
    <ligand>
        <name>Zn(2+)</name>
        <dbReference type="ChEBI" id="CHEBI:29105"/>
        <label>1</label>
    </ligand>
</feature>
<proteinExistence type="inferred from homology"/>
<comment type="catalytic activity">
    <reaction evidence="1 7">
        <text>an S-(2-hydroxyacyl)glutathione + H2O = a 2-hydroxy carboxylate + glutathione + H(+)</text>
        <dbReference type="Rhea" id="RHEA:21864"/>
        <dbReference type="ChEBI" id="CHEBI:15377"/>
        <dbReference type="ChEBI" id="CHEBI:15378"/>
        <dbReference type="ChEBI" id="CHEBI:57925"/>
        <dbReference type="ChEBI" id="CHEBI:58896"/>
        <dbReference type="ChEBI" id="CHEBI:71261"/>
        <dbReference type="EC" id="3.1.2.6"/>
    </reaction>
</comment>
<dbReference type="EMBL" id="FNSC01000001">
    <property type="protein sequence ID" value="SEE21354.1"/>
    <property type="molecule type" value="Genomic_DNA"/>
</dbReference>
<dbReference type="Gene3D" id="3.60.15.10">
    <property type="entry name" value="Ribonuclease Z/Hydroxyacylglutathione hydrolase-like"/>
    <property type="match status" value="1"/>
</dbReference>
<evidence type="ECO:0000256" key="3">
    <source>
        <dbReference type="ARBA" id="ARBA00006759"/>
    </source>
</evidence>
<feature type="binding site" evidence="7">
    <location>
        <position position="67"/>
    </location>
    <ligand>
        <name>Zn(2+)</name>
        <dbReference type="ChEBI" id="CHEBI:29105"/>
        <label>1</label>
    </ligand>
</feature>
<dbReference type="PIRSF" id="PIRSF005457">
    <property type="entry name" value="Glx"/>
    <property type="match status" value="1"/>
</dbReference>
<feature type="binding site" evidence="7">
    <location>
        <position position="69"/>
    </location>
    <ligand>
        <name>Zn(2+)</name>
        <dbReference type="ChEBI" id="CHEBI:29105"/>
        <label>1</label>
    </ligand>
</feature>
<feature type="binding site" evidence="7">
    <location>
        <position position="123"/>
    </location>
    <ligand>
        <name>Zn(2+)</name>
        <dbReference type="ChEBI" id="CHEBI:29105"/>
        <label>1</label>
    </ligand>
</feature>
<name>A0A1H5H0S7_PSEAG</name>
<dbReference type="GO" id="GO:0046872">
    <property type="term" value="F:metal ion binding"/>
    <property type="evidence" value="ECO:0007669"/>
    <property type="project" value="UniProtKB-KW"/>
</dbReference>
<dbReference type="GO" id="GO:0019243">
    <property type="term" value="P:methylglyoxal catabolic process to D-lactate via S-lactoyl-glutathione"/>
    <property type="evidence" value="ECO:0007669"/>
    <property type="project" value="UniProtKB-UniRule"/>
</dbReference>
<feature type="binding site" evidence="7">
    <location>
        <position position="72"/>
    </location>
    <ligand>
        <name>Zn(2+)</name>
        <dbReference type="ChEBI" id="CHEBI:29105"/>
        <label>2</label>
    </ligand>
</feature>
<dbReference type="Pfam" id="PF00753">
    <property type="entry name" value="Lactamase_B"/>
    <property type="match status" value="1"/>
</dbReference>
<evidence type="ECO:0000256" key="6">
    <source>
        <dbReference type="ARBA" id="ARBA00022833"/>
    </source>
</evidence>
<dbReference type="GO" id="GO:0004416">
    <property type="term" value="F:hydroxyacylglutathione hydrolase activity"/>
    <property type="evidence" value="ECO:0007669"/>
    <property type="project" value="UniProtKB-UniRule"/>
</dbReference>
<evidence type="ECO:0000256" key="5">
    <source>
        <dbReference type="ARBA" id="ARBA00022801"/>
    </source>
</evidence>
<keyword evidence="6 7" id="KW-0862">Zinc</keyword>
<comment type="function">
    <text evidence="7">Thiolesterase that catalyzes the hydrolysis of S-D-lactoyl-glutathione to form glutathione and D-lactic acid.</text>
</comment>
<dbReference type="SUPFAM" id="SSF56281">
    <property type="entry name" value="Metallo-hydrolase/oxidoreductase"/>
    <property type="match status" value="1"/>
</dbReference>
<dbReference type="InterPro" id="IPR001279">
    <property type="entry name" value="Metallo-B-lactamas"/>
</dbReference>
<comment type="subunit">
    <text evidence="7">Monomer.</text>
</comment>
<feature type="binding site" evidence="7">
    <location>
        <position position="71"/>
    </location>
    <ligand>
        <name>Zn(2+)</name>
        <dbReference type="ChEBI" id="CHEBI:29105"/>
        <label>2</label>
    </ligand>
</feature>
<dbReference type="UniPathway" id="UPA00619">
    <property type="reaction ID" value="UER00676"/>
</dbReference>
<dbReference type="InterPro" id="IPR035680">
    <property type="entry name" value="Clx_II_MBL"/>
</dbReference>
<dbReference type="HAMAP" id="MF_01374">
    <property type="entry name" value="Glyoxalase_2"/>
    <property type="match status" value="1"/>
</dbReference>
<sequence length="268" mass="29672">MHLCALLSDQLMIKIDALPAFSDNYIWLLQDLKQRRCAVVDPGDAAPVEAWLSANPGWQLSDILITHHHFDHVGGIERLKTATGARVLGPANEKIPGRDLALRDGDQAEVLGQRFDIYEVPGHTLGHIAYIQPEQHWLFCGDTLFAGGCGRLFEGSPEQMHHSLSRLAALPEQTQVFCTHEYTLSNLRFAAAVESDNPQIQQRLAQVSQWREAGQISLPSSIGLERATNPFLRSAQPSVGARISEREGAASRSPVQVFAALRAWKDHF</sequence>
<evidence type="ECO:0000256" key="2">
    <source>
        <dbReference type="ARBA" id="ARBA00004963"/>
    </source>
</evidence>
<dbReference type="InterPro" id="IPR050110">
    <property type="entry name" value="Glyoxalase_II_hydrolase"/>
</dbReference>
<evidence type="ECO:0000256" key="7">
    <source>
        <dbReference type="HAMAP-Rule" id="MF_01374"/>
    </source>
</evidence>
<evidence type="ECO:0000313" key="10">
    <source>
        <dbReference type="Proteomes" id="UP000242849"/>
    </source>
</evidence>
<organism evidence="9 10">
    <name type="scientific">Pseudomonas anguilliseptica</name>
    <dbReference type="NCBI Taxonomy" id="53406"/>
    <lineage>
        <taxon>Bacteria</taxon>
        <taxon>Pseudomonadati</taxon>
        <taxon>Pseudomonadota</taxon>
        <taxon>Gammaproteobacteria</taxon>
        <taxon>Pseudomonadales</taxon>
        <taxon>Pseudomonadaceae</taxon>
        <taxon>Pseudomonas</taxon>
    </lineage>
</organism>
<evidence type="ECO:0000256" key="1">
    <source>
        <dbReference type="ARBA" id="ARBA00001623"/>
    </source>
</evidence>
<gene>
    <name evidence="7" type="primary">gloB</name>
    <name evidence="9" type="ORF">SAMN05421553_4282</name>
</gene>
<reference evidence="10" key="1">
    <citation type="submission" date="2016-10" db="EMBL/GenBank/DDBJ databases">
        <authorList>
            <person name="Varghese N."/>
            <person name="Submissions S."/>
        </authorList>
    </citation>
    <scope>NUCLEOTIDE SEQUENCE [LARGE SCALE GENOMIC DNA]</scope>
    <source>
        <strain evidence="10">DSM 12111</strain>
    </source>
</reference>
<protein>
    <recommendedName>
        <fullName evidence="7">Hydroxyacylglutathione hydrolase</fullName>
        <ecNumber evidence="7">3.1.2.6</ecNumber>
    </recommendedName>
    <alternativeName>
        <fullName evidence="7">Glyoxalase II</fullName>
        <shortName evidence="7">Glx II</shortName>
    </alternativeName>
</protein>
<feature type="binding site" evidence="7">
    <location>
        <position position="180"/>
    </location>
    <ligand>
        <name>Zn(2+)</name>
        <dbReference type="ChEBI" id="CHEBI:29105"/>
        <label>2</label>
    </ligand>
</feature>
<dbReference type="Proteomes" id="UP000242849">
    <property type="component" value="Unassembled WGS sequence"/>
</dbReference>
<feature type="binding site" evidence="7">
    <location>
        <position position="142"/>
    </location>
    <ligand>
        <name>Zn(2+)</name>
        <dbReference type="ChEBI" id="CHEBI:29105"/>
        <label>2</label>
    </ligand>
</feature>
<dbReference type="PANTHER" id="PTHR43705:SF1">
    <property type="entry name" value="HYDROXYACYLGLUTATHIONE HYDROLASE GLOB"/>
    <property type="match status" value="1"/>
</dbReference>
<dbReference type="EC" id="3.1.2.6" evidence="7"/>
<dbReference type="STRING" id="53406.SAMN05421553_4282"/>
<comment type="similarity">
    <text evidence="3 7">Belongs to the metallo-beta-lactamase superfamily. Glyoxalase II family.</text>
</comment>
<dbReference type="CDD" id="cd07723">
    <property type="entry name" value="hydroxyacylglutathione_hydrolase_MBL-fold"/>
    <property type="match status" value="1"/>
</dbReference>
<dbReference type="PANTHER" id="PTHR43705">
    <property type="entry name" value="HYDROXYACYLGLUTATHIONE HYDROLASE"/>
    <property type="match status" value="1"/>
</dbReference>
<dbReference type="InterPro" id="IPR032282">
    <property type="entry name" value="HAGH_C"/>
</dbReference>
<dbReference type="Pfam" id="PF16123">
    <property type="entry name" value="HAGH_C"/>
    <property type="match status" value="1"/>
</dbReference>
<evidence type="ECO:0000256" key="4">
    <source>
        <dbReference type="ARBA" id="ARBA00022723"/>
    </source>
</evidence>
<keyword evidence="10" id="KW-1185">Reference proteome</keyword>
<evidence type="ECO:0000313" key="9">
    <source>
        <dbReference type="EMBL" id="SEE21354.1"/>
    </source>
</evidence>
<keyword evidence="5 7" id="KW-0378">Hydrolase</keyword>